<sequence length="1500" mass="157331">MKKILLSLFLVLSCVSAHAKTWYIRTDGGTATQCTGLVNAAYSGSGTAQPCAYNHPFYLVTNNVDTTPFAWKIAGGDTVQFEDVGPYYIGQGFNGLGQSWLACASDNLDCVLPNLPAGTAGNPTRFLGKNAGSCHTAGHTGTLNPTQWIGLNGDFWMLSIQNTSYVDVECFDFTQPDQCSMGGTGFLPADQVCSNGVNNYVKHGLMLSYLTGQGPSNSTVSDLSIHGLSNEAVSGGKMNQSASDVMNLSDIYIYGNGGAGFDSDAGNCGNSCESVGTVNINHWIVNWNGCVEVKPNGGTIGGNGYTDCTDQSHSGYGDGFTMIAEGNSTWNVSDISVNWNTQDGFDGLHMGDDPTTNPVVNITRLSAQGNMGQQLKTGGSIKLTNSWFNGNCRRLSTPFAPNPNGYNAQLGDFCRAGPISIAIQLLDGRSSTIENNTSVGYSQTMWAFLCVEGQTCSTATQVVFLNNLNFGINDPDSGDNPVPAGMYFGESPFAVTDPFANQGSSISHNLWYGVRGAAPFGTCPQDVTYETNAVCANPKLVAETDYDNINPALTASSPAIGAGIPITGMATDFADASRPVSNPSIGAFEYGSGTGGTTTAPTSQPATVTLSVPSSTVTAGQPVTLSATLAVSGSVVPTGTVSFMNGSTSLGTATLSNSGTATLSLSSLAAGNYTVTAVYSGDSHYGAGTSNAVAVTVSGTSSTTPPPVTGTPPPVTGTPPPVTSTPPPVTSSPPPVTGSSPGTAAITISQPNYGFNVIPGSTRRVFATATNATSSQITWSVKSGSAQISSTTGPWVDVTAPATGSSCSYTGTSAQYGVSSSTQFTIEAALAESGAKVATATFNVCNPTVEVSVVPFYRALYANQPADVQSLVLGAVNQNVHWAITSQPKGGDGKLTDSASRDTLFVGTVPGRYELTATSVANTGKSATAILYVTGHKMPYRVTPNLTEPVDCSVDPSMQGAVYEVGPSQTFKTLASVPFPTMLPGSTVRLHNEDKTGLNPTTYHEYVEISQPATAEQPFRLCGVPDASGHLPIIDGTKATGRPDTSTDIAGYGLLTLHNSDAFAYWPKFIAAQYIVVEGIQFRDANPVTSYTAPTGSSHAWQSSAACIHISEAQNVTFVGNDIGSCGNGVLSDFNSNAGWGASDVNVLWEGNNIHNNGIAGSNQDHQMYLQSWNNIVQFNRIDNYTKGALGANIKSRGLNDIIRYNYLGDGTQREMDLVDVKDAPAYMSFTGFLSGGTNSFHALYSKDSYPADRIAAEQEAWNSHFVYGNIYQNSTSAAPIHFSMDTAGGELARKGSLYWYNNTFYQKACTTCSSVWTLFDTTGGNGTYFPQAQFQTVQAYNNVIWMDSVAKPYFEWNNYSAFIGVGGGNLLTSNWGSDLTTGGTGTGWSVDSSAVAYQGSLPLDNHLTGFDKNDIKTSGSIPFDRTSWTLGTAITAVQSVPSAVCEMPTRFAYLPNLGYAVPRTATPNVGATDTIAETAELINQAAGSGRYNTRYSNCH</sequence>
<feature type="region of interest" description="Disordered" evidence="1">
    <location>
        <begin position="587"/>
        <end position="607"/>
    </location>
</feature>
<dbReference type="InterPro" id="IPR059226">
    <property type="entry name" value="Choice_anch_Q_dom"/>
</dbReference>
<reference evidence="4" key="2">
    <citation type="submission" date="2020-09" db="EMBL/GenBank/DDBJ databases">
        <authorList>
            <person name="Sun Q."/>
            <person name="Zhou Y."/>
        </authorList>
    </citation>
    <scope>NUCLEOTIDE SEQUENCE</scope>
    <source>
        <strain evidence="4">CGMCC 1.12997</strain>
    </source>
</reference>
<gene>
    <name evidence="4" type="ORF">GCM10011585_10100</name>
</gene>
<dbReference type="NCBIfam" id="NF041518">
    <property type="entry name" value="choice_anch_Q"/>
    <property type="match status" value="1"/>
</dbReference>
<name>A0A917H7B2_9BACT</name>
<dbReference type="InterPro" id="IPR013783">
    <property type="entry name" value="Ig-like_fold"/>
</dbReference>
<keyword evidence="2" id="KW-0732">Signal</keyword>
<dbReference type="Gene3D" id="2.60.40.10">
    <property type="entry name" value="Immunoglobulins"/>
    <property type="match status" value="1"/>
</dbReference>
<accession>A0A917H7B2</accession>
<feature type="compositionally biased region" description="Low complexity" evidence="1">
    <location>
        <begin position="597"/>
        <end position="607"/>
    </location>
</feature>
<feature type="domain" description="Bacterial Ig-like" evidence="3">
    <location>
        <begin position="612"/>
        <end position="698"/>
    </location>
</feature>
<dbReference type="Pfam" id="PF16640">
    <property type="entry name" value="Big_3_5"/>
    <property type="match status" value="1"/>
</dbReference>
<reference evidence="4" key="1">
    <citation type="journal article" date="2014" name="Int. J. Syst. Evol. Microbiol.">
        <title>Complete genome sequence of Corynebacterium casei LMG S-19264T (=DSM 44701T), isolated from a smear-ripened cheese.</title>
        <authorList>
            <consortium name="US DOE Joint Genome Institute (JGI-PGF)"/>
            <person name="Walter F."/>
            <person name="Albersmeier A."/>
            <person name="Kalinowski J."/>
            <person name="Ruckert C."/>
        </authorList>
    </citation>
    <scope>NUCLEOTIDE SEQUENCE</scope>
    <source>
        <strain evidence="4">CGMCC 1.12997</strain>
    </source>
</reference>
<keyword evidence="5" id="KW-1185">Reference proteome</keyword>
<feature type="compositionally biased region" description="Pro residues" evidence="1">
    <location>
        <begin position="704"/>
        <end position="736"/>
    </location>
</feature>
<dbReference type="Proteomes" id="UP000647241">
    <property type="component" value="Unassembled WGS sequence"/>
</dbReference>
<dbReference type="SUPFAM" id="SSF51126">
    <property type="entry name" value="Pectin lyase-like"/>
    <property type="match status" value="1"/>
</dbReference>
<protein>
    <recommendedName>
        <fullName evidence="3">Bacterial Ig-like domain-containing protein</fullName>
    </recommendedName>
</protein>
<evidence type="ECO:0000256" key="2">
    <source>
        <dbReference type="SAM" id="SignalP"/>
    </source>
</evidence>
<dbReference type="InterPro" id="IPR011050">
    <property type="entry name" value="Pectin_lyase_fold/virulence"/>
</dbReference>
<dbReference type="InterPro" id="IPR032109">
    <property type="entry name" value="Big_3_5"/>
</dbReference>
<organism evidence="4 5">
    <name type="scientific">Edaphobacter dinghuensis</name>
    <dbReference type="NCBI Taxonomy" id="1560005"/>
    <lineage>
        <taxon>Bacteria</taxon>
        <taxon>Pseudomonadati</taxon>
        <taxon>Acidobacteriota</taxon>
        <taxon>Terriglobia</taxon>
        <taxon>Terriglobales</taxon>
        <taxon>Acidobacteriaceae</taxon>
        <taxon>Edaphobacter</taxon>
    </lineage>
</organism>
<feature type="signal peptide" evidence="2">
    <location>
        <begin position="1"/>
        <end position="19"/>
    </location>
</feature>
<comment type="caution">
    <text evidence="4">The sequence shown here is derived from an EMBL/GenBank/DDBJ whole genome shotgun (WGS) entry which is preliminary data.</text>
</comment>
<feature type="region of interest" description="Disordered" evidence="1">
    <location>
        <begin position="697"/>
        <end position="740"/>
    </location>
</feature>
<proteinExistence type="predicted"/>
<evidence type="ECO:0000259" key="3">
    <source>
        <dbReference type="Pfam" id="PF16640"/>
    </source>
</evidence>
<evidence type="ECO:0000313" key="5">
    <source>
        <dbReference type="Proteomes" id="UP000647241"/>
    </source>
</evidence>
<evidence type="ECO:0000256" key="1">
    <source>
        <dbReference type="SAM" id="MobiDB-lite"/>
    </source>
</evidence>
<feature type="chain" id="PRO_5037319295" description="Bacterial Ig-like domain-containing protein" evidence="2">
    <location>
        <begin position="20"/>
        <end position="1500"/>
    </location>
</feature>
<dbReference type="EMBL" id="BMGT01000001">
    <property type="protein sequence ID" value="GGG69958.1"/>
    <property type="molecule type" value="Genomic_DNA"/>
</dbReference>
<evidence type="ECO:0000313" key="4">
    <source>
        <dbReference type="EMBL" id="GGG69958.1"/>
    </source>
</evidence>